<dbReference type="GO" id="GO:0030130">
    <property type="term" value="C:clathrin coat of trans-Golgi network vesicle"/>
    <property type="evidence" value="ECO:0007669"/>
    <property type="project" value="InterPro"/>
</dbReference>
<feature type="compositionally biased region" description="Basic and acidic residues" evidence="9">
    <location>
        <begin position="277"/>
        <end position="288"/>
    </location>
</feature>
<comment type="caution">
    <text evidence="11">The sequence shown here is derived from an EMBL/GenBank/DDBJ whole genome shotgun (WGS) entry which is preliminary data.</text>
</comment>
<evidence type="ECO:0000256" key="8">
    <source>
        <dbReference type="RuleBase" id="RU363137"/>
    </source>
</evidence>
<evidence type="ECO:0000256" key="6">
    <source>
        <dbReference type="ARBA" id="ARBA00023176"/>
    </source>
</evidence>
<feature type="region of interest" description="Disordered" evidence="9">
    <location>
        <begin position="247"/>
        <end position="289"/>
    </location>
</feature>
<protein>
    <recommendedName>
        <fullName evidence="8">Clathrin light chain</fullName>
    </recommendedName>
</protein>
<evidence type="ECO:0000256" key="9">
    <source>
        <dbReference type="SAM" id="MobiDB-lite"/>
    </source>
</evidence>
<name>A0A2P6VC77_9CHLO</name>
<dbReference type="InterPro" id="IPR017901">
    <property type="entry name" value="C-CAP_CF_C-like"/>
</dbReference>
<comment type="subcellular location">
    <subcellularLocation>
        <location evidence="2 8">Cytoplasmic vesicle membrane</location>
        <topology evidence="2 8">Peripheral membrane protein</topology>
        <orientation evidence="2 8">Cytoplasmic side</orientation>
    </subcellularLocation>
    <subcellularLocation>
        <location evidence="8">Membrane</location>
        <location evidence="8">Coated pit</location>
        <topology evidence="8">Peripheral membrane protein</topology>
        <orientation evidence="8">Cytoplasmic side</orientation>
    </subcellularLocation>
    <text evidence="8">Cytoplasmic face of coated pits and vesicles.</text>
</comment>
<comment type="similarity">
    <text evidence="4">Belongs to the TBCC family.</text>
</comment>
<dbReference type="PROSITE" id="PS51329">
    <property type="entry name" value="C_CAP_COFACTOR_C"/>
    <property type="match status" value="1"/>
</dbReference>
<feature type="domain" description="C-CAP/cofactor C-like" evidence="10">
    <location>
        <begin position="1"/>
        <end position="140"/>
    </location>
</feature>
<evidence type="ECO:0000256" key="2">
    <source>
        <dbReference type="ARBA" id="ARBA00004180"/>
    </source>
</evidence>
<evidence type="ECO:0000256" key="1">
    <source>
        <dbReference type="ARBA" id="ARBA00003913"/>
    </source>
</evidence>
<sequence length="375" mass="39062">MEFVGLKGETLVKAPGSINGESFSIKHLEECSVFILDYSSEVEVADCVNCQIFIGPVDGPALFEGCSNCQVAVAAHLFKANACSTCEFGLYSSTQPALSGCTGIRIACWSGAYPGATQHFAAANLDPQNNQWNKVYDADAEEGGAPNFELLSEPAPYWEVPLEGQGPPESPVPGPTGAMYQPTAAPAGEVPAAAPAADFGFGDGGYDGSEAVPAAAPTENGAPVSPAGAIPDDFLMAGGDHIPSGDAPTVGSGMLEPAAASGEHPRVAAAKQQLQQRLKDQATKEGESKAALQQAASRYLEGFYGRRNQSKEERIRAGREALEGKGNGESGPTGTNEYERVVSLIDFNLQRPSGTDLSRFKSVLFTCKAKPPTAA</sequence>
<evidence type="ECO:0000256" key="3">
    <source>
        <dbReference type="ARBA" id="ARBA00005263"/>
    </source>
</evidence>
<dbReference type="EMBL" id="LHPF02000013">
    <property type="protein sequence ID" value="PSC71693.1"/>
    <property type="molecule type" value="Genomic_DNA"/>
</dbReference>
<dbReference type="GO" id="GO:0005929">
    <property type="term" value="C:cilium"/>
    <property type="evidence" value="ECO:0007669"/>
    <property type="project" value="TreeGrafter"/>
</dbReference>
<dbReference type="GO" id="GO:0006892">
    <property type="term" value="P:post-Golgi vesicle-mediated transport"/>
    <property type="evidence" value="ECO:0007669"/>
    <property type="project" value="TreeGrafter"/>
</dbReference>
<evidence type="ECO:0000313" key="12">
    <source>
        <dbReference type="Proteomes" id="UP000239649"/>
    </source>
</evidence>
<reference evidence="11 12" key="1">
    <citation type="journal article" date="2018" name="Plant J.">
        <title>Genome sequences of Chlorella sorokiniana UTEX 1602 and Micractinium conductrix SAG 241.80: implications to maltose excretion by a green alga.</title>
        <authorList>
            <person name="Arriola M.B."/>
            <person name="Velmurugan N."/>
            <person name="Zhang Y."/>
            <person name="Plunkett M.H."/>
            <person name="Hondzo H."/>
            <person name="Barney B.M."/>
        </authorList>
    </citation>
    <scope>NUCLEOTIDE SEQUENCE [LARGE SCALE GENOMIC DNA]</scope>
    <source>
        <strain evidence="11 12">SAG 241.80</strain>
    </source>
</reference>
<proteinExistence type="inferred from homology"/>
<gene>
    <name evidence="11" type="ORF">C2E20_4838</name>
</gene>
<evidence type="ECO:0000256" key="5">
    <source>
        <dbReference type="ARBA" id="ARBA00023136"/>
    </source>
</evidence>
<dbReference type="GO" id="GO:1990075">
    <property type="term" value="C:periciliary membrane compartment"/>
    <property type="evidence" value="ECO:0007669"/>
    <property type="project" value="TreeGrafter"/>
</dbReference>
<dbReference type="Proteomes" id="UP000239649">
    <property type="component" value="Unassembled WGS sequence"/>
</dbReference>
<dbReference type="InterPro" id="IPR000996">
    <property type="entry name" value="Clathrin_L-chain"/>
</dbReference>
<accession>A0A2P6VC77</accession>
<keyword evidence="6 8" id="KW-0168">Coated pit</keyword>
<dbReference type="GO" id="GO:0005096">
    <property type="term" value="F:GTPase activator activity"/>
    <property type="evidence" value="ECO:0007669"/>
    <property type="project" value="InterPro"/>
</dbReference>
<dbReference type="Pfam" id="PF01086">
    <property type="entry name" value="Clathrin_lg_ch"/>
    <property type="match status" value="1"/>
</dbReference>
<dbReference type="GO" id="GO:0030132">
    <property type="term" value="C:clathrin coat of coated pit"/>
    <property type="evidence" value="ECO:0007669"/>
    <property type="project" value="InterPro"/>
</dbReference>
<dbReference type="GO" id="GO:0006886">
    <property type="term" value="P:intracellular protein transport"/>
    <property type="evidence" value="ECO:0007669"/>
    <property type="project" value="InterPro"/>
</dbReference>
<dbReference type="PANTHER" id="PTHR15440">
    <property type="entry name" value="XRP2 PROTEIN"/>
    <property type="match status" value="1"/>
</dbReference>
<evidence type="ECO:0000256" key="4">
    <source>
        <dbReference type="ARBA" id="ARBA00008848"/>
    </source>
</evidence>
<dbReference type="InterPro" id="IPR039093">
    <property type="entry name" value="XRP2"/>
</dbReference>
<keyword evidence="12" id="KW-1185">Reference proteome</keyword>
<dbReference type="Pfam" id="PF07986">
    <property type="entry name" value="TBCC"/>
    <property type="match status" value="1"/>
</dbReference>
<dbReference type="STRING" id="554055.A0A2P6VC77"/>
<dbReference type="PANTHER" id="PTHR15440:SF0">
    <property type="entry name" value="PROTEIN XRP2"/>
    <property type="match status" value="1"/>
</dbReference>
<evidence type="ECO:0000313" key="11">
    <source>
        <dbReference type="EMBL" id="PSC71693.1"/>
    </source>
</evidence>
<evidence type="ECO:0000256" key="7">
    <source>
        <dbReference type="ARBA" id="ARBA00023329"/>
    </source>
</evidence>
<evidence type="ECO:0000259" key="10">
    <source>
        <dbReference type="PROSITE" id="PS51329"/>
    </source>
</evidence>
<dbReference type="GO" id="GO:0005198">
    <property type="term" value="F:structural molecule activity"/>
    <property type="evidence" value="ECO:0007669"/>
    <property type="project" value="InterPro"/>
</dbReference>
<dbReference type="Gene3D" id="2.160.20.70">
    <property type="match status" value="1"/>
</dbReference>
<keyword evidence="5 8" id="KW-0472">Membrane</keyword>
<keyword evidence="7 8" id="KW-0968">Cytoplasmic vesicle</keyword>
<dbReference type="AlphaFoldDB" id="A0A2P6VC77"/>
<dbReference type="InterPro" id="IPR012945">
    <property type="entry name" value="Tubulin-bd_cofactor_C_dom"/>
</dbReference>
<comment type="function">
    <text evidence="1 8">Clathrin is the major protein of the polyhedral coat of coated pits and vesicles.</text>
</comment>
<dbReference type="OrthoDB" id="194775at2759"/>
<dbReference type="InterPro" id="IPR016098">
    <property type="entry name" value="CAP/MinC_C"/>
</dbReference>
<comment type="similarity">
    <text evidence="3 8">Belongs to the clathrin light chain family.</text>
</comment>
<organism evidence="11 12">
    <name type="scientific">Micractinium conductrix</name>
    <dbReference type="NCBI Taxonomy" id="554055"/>
    <lineage>
        <taxon>Eukaryota</taxon>
        <taxon>Viridiplantae</taxon>
        <taxon>Chlorophyta</taxon>
        <taxon>core chlorophytes</taxon>
        <taxon>Trebouxiophyceae</taxon>
        <taxon>Chlorellales</taxon>
        <taxon>Chlorellaceae</taxon>
        <taxon>Chlorella clade</taxon>
        <taxon>Micractinium</taxon>
    </lineage>
</organism>